<keyword evidence="5" id="KW-0804">Transcription</keyword>
<dbReference type="Pfam" id="PF01381">
    <property type="entry name" value="HTH_3"/>
    <property type="match status" value="1"/>
</dbReference>
<feature type="domain" description="HTH cro/C1-type" evidence="8">
    <location>
        <begin position="111"/>
        <end position="167"/>
    </location>
</feature>
<evidence type="ECO:0000259" key="8">
    <source>
        <dbReference type="PROSITE" id="PS50943"/>
    </source>
</evidence>
<dbReference type="GO" id="GO:0005634">
    <property type="term" value="C:nucleus"/>
    <property type="evidence" value="ECO:0007669"/>
    <property type="project" value="TreeGrafter"/>
</dbReference>
<organism evidence="9 10">
    <name type="scientific">Capronia coronata CBS 617.96</name>
    <dbReference type="NCBI Taxonomy" id="1182541"/>
    <lineage>
        <taxon>Eukaryota</taxon>
        <taxon>Fungi</taxon>
        <taxon>Dikarya</taxon>
        <taxon>Ascomycota</taxon>
        <taxon>Pezizomycotina</taxon>
        <taxon>Eurotiomycetes</taxon>
        <taxon>Chaetothyriomycetidae</taxon>
        <taxon>Chaetothyriales</taxon>
        <taxon>Herpotrichiellaceae</taxon>
        <taxon>Capronia</taxon>
    </lineage>
</organism>
<dbReference type="Pfam" id="PF08523">
    <property type="entry name" value="MBF1"/>
    <property type="match status" value="1"/>
</dbReference>
<evidence type="ECO:0000313" key="10">
    <source>
        <dbReference type="Proteomes" id="UP000019484"/>
    </source>
</evidence>
<sequence length="178" mass="19158">MADNEWDSVVRIGSKARGGGSAAERERVIKGKSALNAAQRSGAVLMTEKKYGSANTVSDTFGRSYSDDKAQNLTVQSLQKSSVEGQHATKVDRSDDIVPVKTVSKEVSLAIIKRRNEMQPKLTQKDLATKVNEPVAVIASLEKGDAQPNQAVLAKLERVLGIKLRGSDIGAPKFPARK</sequence>
<dbReference type="PROSITE" id="PS50943">
    <property type="entry name" value="HTH_CROC1"/>
    <property type="match status" value="1"/>
</dbReference>
<dbReference type="EMBL" id="AMWN01000002">
    <property type="protein sequence ID" value="EXJ94835.1"/>
    <property type="molecule type" value="Genomic_DNA"/>
</dbReference>
<dbReference type="Gene3D" id="1.10.260.40">
    <property type="entry name" value="lambda repressor-like DNA-binding domains"/>
    <property type="match status" value="1"/>
</dbReference>
<dbReference type="InterPro" id="IPR010982">
    <property type="entry name" value="Lambda_DNA-bd_dom_sf"/>
</dbReference>
<dbReference type="STRING" id="1182541.W9YYV0"/>
<protein>
    <recommendedName>
        <fullName evidence="2">Multiprotein-bridging factor 1</fullName>
    </recommendedName>
</protein>
<dbReference type="PANTHER" id="PTHR10245:SF15">
    <property type="entry name" value="ENDOTHELIAL DIFFERENTIATION-RELATED FACTOR 1"/>
    <property type="match status" value="1"/>
</dbReference>
<gene>
    <name evidence="9" type="ORF">A1O1_03233</name>
</gene>
<dbReference type="SUPFAM" id="SSF47413">
    <property type="entry name" value="lambda repressor-like DNA-binding domains"/>
    <property type="match status" value="1"/>
</dbReference>
<proteinExistence type="inferred from homology"/>
<evidence type="ECO:0000256" key="7">
    <source>
        <dbReference type="SAM" id="MobiDB-lite"/>
    </source>
</evidence>
<feature type="region of interest" description="Disordered" evidence="7">
    <location>
        <begin position="1"/>
        <end position="26"/>
    </location>
</feature>
<reference evidence="9 10" key="1">
    <citation type="submission" date="2013-03" db="EMBL/GenBank/DDBJ databases">
        <title>The Genome Sequence of Capronia coronata CBS 617.96.</title>
        <authorList>
            <consortium name="The Broad Institute Genomics Platform"/>
            <person name="Cuomo C."/>
            <person name="de Hoog S."/>
            <person name="Gorbushina A."/>
            <person name="Walker B."/>
            <person name="Young S.K."/>
            <person name="Zeng Q."/>
            <person name="Gargeya S."/>
            <person name="Fitzgerald M."/>
            <person name="Haas B."/>
            <person name="Abouelleil A."/>
            <person name="Allen A.W."/>
            <person name="Alvarado L."/>
            <person name="Arachchi H.M."/>
            <person name="Berlin A.M."/>
            <person name="Chapman S.B."/>
            <person name="Gainer-Dewar J."/>
            <person name="Goldberg J."/>
            <person name="Griggs A."/>
            <person name="Gujja S."/>
            <person name="Hansen M."/>
            <person name="Howarth C."/>
            <person name="Imamovic A."/>
            <person name="Ireland A."/>
            <person name="Larimer J."/>
            <person name="McCowan C."/>
            <person name="Murphy C."/>
            <person name="Pearson M."/>
            <person name="Poon T.W."/>
            <person name="Priest M."/>
            <person name="Roberts A."/>
            <person name="Saif S."/>
            <person name="Shea T."/>
            <person name="Sisk P."/>
            <person name="Sykes S."/>
            <person name="Wortman J."/>
            <person name="Nusbaum C."/>
            <person name="Birren B."/>
        </authorList>
    </citation>
    <scope>NUCLEOTIDE SEQUENCE [LARGE SCALE GENOMIC DNA]</scope>
    <source>
        <strain evidence="9 10">CBS 617.96</strain>
    </source>
</reference>
<dbReference type="InterPro" id="IPR001387">
    <property type="entry name" value="Cro/C1-type_HTH"/>
</dbReference>
<dbReference type="AlphaFoldDB" id="W9YYV0"/>
<dbReference type="eggNOG" id="KOG3398">
    <property type="taxonomic scope" value="Eukaryota"/>
</dbReference>
<dbReference type="GO" id="GO:0003677">
    <property type="term" value="F:DNA binding"/>
    <property type="evidence" value="ECO:0007669"/>
    <property type="project" value="UniProtKB-KW"/>
</dbReference>
<dbReference type="GeneID" id="19158128"/>
<comment type="caution">
    <text evidence="9">The sequence shown here is derived from an EMBL/GenBank/DDBJ whole genome shotgun (WGS) entry which is preliminary data.</text>
</comment>
<comment type="similarity">
    <text evidence="1">Belongs to the MBF1 family.</text>
</comment>
<evidence type="ECO:0000256" key="3">
    <source>
        <dbReference type="ARBA" id="ARBA00023015"/>
    </source>
</evidence>
<evidence type="ECO:0000313" key="9">
    <source>
        <dbReference type="EMBL" id="EXJ94835.1"/>
    </source>
</evidence>
<dbReference type="CDD" id="cd00093">
    <property type="entry name" value="HTH_XRE"/>
    <property type="match status" value="1"/>
</dbReference>
<keyword evidence="4" id="KW-0238">DNA-binding</keyword>
<accession>W9YYV0</accession>
<evidence type="ECO:0000256" key="5">
    <source>
        <dbReference type="ARBA" id="ARBA00023163"/>
    </source>
</evidence>
<evidence type="ECO:0000256" key="1">
    <source>
        <dbReference type="ARBA" id="ARBA00009802"/>
    </source>
</evidence>
<evidence type="ECO:0000256" key="6">
    <source>
        <dbReference type="ARBA" id="ARBA00035107"/>
    </source>
</evidence>
<evidence type="ECO:0000256" key="2">
    <source>
        <dbReference type="ARBA" id="ARBA00014317"/>
    </source>
</evidence>
<dbReference type="SMART" id="SM00530">
    <property type="entry name" value="HTH_XRE"/>
    <property type="match status" value="1"/>
</dbReference>
<keyword evidence="10" id="KW-1185">Reference proteome</keyword>
<keyword evidence="3" id="KW-0805">Transcription regulation</keyword>
<dbReference type="RefSeq" id="XP_007722329.1">
    <property type="nucleotide sequence ID" value="XM_007724139.1"/>
</dbReference>
<name>W9YYV0_9EURO</name>
<dbReference type="Proteomes" id="UP000019484">
    <property type="component" value="Unassembled WGS sequence"/>
</dbReference>
<dbReference type="HOGENOM" id="CLU_112609_0_0_1"/>
<comment type="function">
    <text evidence="6">Transcriptional coactivator that stimulates GCN4-dependent transcriptional activity by bridging the DNA-binding region of GCN4 and TBP (SPT15), thereby recruiting TBP to GCN4-bound promoters. Involved in induction of the ribosome quality control (RQC) pathway; a pathway that degrades nascent peptide chains during problematic translation. Required to prevent stalled ribosomes from frameshifting.</text>
</comment>
<evidence type="ECO:0000256" key="4">
    <source>
        <dbReference type="ARBA" id="ARBA00023125"/>
    </source>
</evidence>
<dbReference type="InterPro" id="IPR013729">
    <property type="entry name" value="MBF1_N"/>
</dbReference>
<dbReference type="PANTHER" id="PTHR10245">
    <property type="entry name" value="ENDOTHELIAL DIFFERENTIATION-RELATED FACTOR 1 MULTIPROTEIN BRIDGING FACTOR 1"/>
    <property type="match status" value="1"/>
</dbReference>
<dbReference type="OrthoDB" id="10253401at2759"/>